<dbReference type="RefSeq" id="WP_222874894.1">
    <property type="nucleotide sequence ID" value="NZ_AP023361.1"/>
</dbReference>
<dbReference type="PANTHER" id="PTHR32089">
    <property type="entry name" value="METHYL-ACCEPTING CHEMOTAXIS PROTEIN MCPB"/>
    <property type="match status" value="1"/>
</dbReference>
<feature type="transmembrane region" description="Helical" evidence="5">
    <location>
        <begin position="12"/>
        <end position="34"/>
    </location>
</feature>
<dbReference type="Pfam" id="PF00015">
    <property type="entry name" value="MCPsignal"/>
    <property type="match status" value="1"/>
</dbReference>
<evidence type="ECO:0000256" key="2">
    <source>
        <dbReference type="ARBA" id="ARBA00029447"/>
    </source>
</evidence>
<accession>A0A6S6QJ02</accession>
<evidence type="ECO:0000256" key="4">
    <source>
        <dbReference type="SAM" id="MobiDB-lite"/>
    </source>
</evidence>
<evidence type="ECO:0000256" key="1">
    <source>
        <dbReference type="ARBA" id="ARBA00023224"/>
    </source>
</evidence>
<dbReference type="InterPro" id="IPR003660">
    <property type="entry name" value="HAMP_dom"/>
</dbReference>
<keyword evidence="5" id="KW-0472">Membrane</keyword>
<dbReference type="CDD" id="cd06225">
    <property type="entry name" value="HAMP"/>
    <property type="match status" value="1"/>
</dbReference>
<dbReference type="GO" id="GO:0007165">
    <property type="term" value="P:signal transduction"/>
    <property type="evidence" value="ECO:0007669"/>
    <property type="project" value="UniProtKB-KW"/>
</dbReference>
<proteinExistence type="inferred from homology"/>
<dbReference type="SMART" id="SM00304">
    <property type="entry name" value="HAMP"/>
    <property type="match status" value="1"/>
</dbReference>
<evidence type="ECO:0000313" key="9">
    <source>
        <dbReference type="Proteomes" id="UP000515317"/>
    </source>
</evidence>
<dbReference type="InterPro" id="IPR004089">
    <property type="entry name" value="MCPsignal_dom"/>
</dbReference>
<feature type="domain" description="HAMP" evidence="7">
    <location>
        <begin position="212"/>
        <end position="265"/>
    </location>
</feature>
<dbReference type="PROSITE" id="PS50885">
    <property type="entry name" value="HAMP"/>
    <property type="match status" value="1"/>
</dbReference>
<keyword evidence="5" id="KW-0812">Transmembrane</keyword>
<evidence type="ECO:0000256" key="3">
    <source>
        <dbReference type="PROSITE-ProRule" id="PRU00284"/>
    </source>
</evidence>
<gene>
    <name evidence="8" type="ORF">IZ6_19680</name>
</gene>
<feature type="domain" description="Methyl-accepting transducer" evidence="6">
    <location>
        <begin position="299"/>
        <end position="542"/>
    </location>
</feature>
<reference evidence="8 9" key="1">
    <citation type="submission" date="2020-08" db="EMBL/GenBank/DDBJ databases">
        <title>Genome sequence of Rhizobiales bacterium strain IZ6.</title>
        <authorList>
            <person name="Nakai R."/>
            <person name="Naganuma T."/>
        </authorList>
    </citation>
    <scope>NUCLEOTIDE SEQUENCE [LARGE SCALE GENOMIC DNA]</scope>
    <source>
        <strain evidence="8 9">IZ6</strain>
    </source>
</reference>
<dbReference type="AlphaFoldDB" id="A0A6S6QJ02"/>
<dbReference type="GO" id="GO:0004888">
    <property type="term" value="F:transmembrane signaling receptor activity"/>
    <property type="evidence" value="ECO:0007669"/>
    <property type="project" value="InterPro"/>
</dbReference>
<evidence type="ECO:0000313" key="8">
    <source>
        <dbReference type="EMBL" id="BCJ91233.1"/>
    </source>
</evidence>
<dbReference type="SUPFAM" id="SSF58104">
    <property type="entry name" value="Methyl-accepting chemotaxis protein (MCP) signaling domain"/>
    <property type="match status" value="1"/>
</dbReference>
<evidence type="ECO:0008006" key="10">
    <source>
        <dbReference type="Google" id="ProtNLM"/>
    </source>
</evidence>
<dbReference type="PRINTS" id="PR00260">
    <property type="entry name" value="CHEMTRNSDUCR"/>
</dbReference>
<dbReference type="PANTHER" id="PTHR32089:SF112">
    <property type="entry name" value="LYSOZYME-LIKE PROTEIN-RELATED"/>
    <property type="match status" value="1"/>
</dbReference>
<name>A0A6S6QJ02_9HYPH</name>
<protein>
    <recommendedName>
        <fullName evidence="10">Methyl-accepting chemotaxis protein</fullName>
    </recommendedName>
</protein>
<dbReference type="Pfam" id="PF00672">
    <property type="entry name" value="HAMP"/>
    <property type="match status" value="1"/>
</dbReference>
<dbReference type="PROSITE" id="PS50111">
    <property type="entry name" value="CHEMOTAXIS_TRANSDUC_2"/>
    <property type="match status" value="1"/>
</dbReference>
<dbReference type="EMBL" id="AP023361">
    <property type="protein sequence ID" value="BCJ91233.1"/>
    <property type="molecule type" value="Genomic_DNA"/>
</dbReference>
<sequence length="562" mass="58112">MAIWSRGLQRVFLINGMATILLAGGIAGVGIWAATSLSGAIETSQTASSALRHHMAADMMHDALRGDVLAAIEAGTAGTEQQKTEVKTDLAEHVAAFKENVETNKALPLPEEIDTTLSALEQPLAEYITSAETIVPMALQEPAAAREKLAAFIEKFGTLEEAMGKAADVIEQNAEARTIENQSLAALSVQLMMGGLAVGVLAAIALTYVMSRSIVPPIAGMTGVMKSLAQGDISVTVPSTQRRDEIGAMAGAVEVFKQNAITVKKHEADQRDAAARAQDEKRKVMNDLANQFEAEVLDVVQSVSSSAEQLQQNAGVMSRSAEETSNKSTSVAAAAEQATNNVQTVAAAAEELSRSIQEIAEQVASAARISSKAIEQATKALGVVQGLDSNAQRIGQVVGLIGDVSAQTNLLALNATIEAARAGEAGRGFAVVAQEVKQLAAQTSKATEEISSQIVAVQQATAGVVEAIGGINESIGSMDAISTAIAAAMEEQGAATGEIARNVAQASTGTQEVSSNIVGVSRVAQETGKASTEILSASEALAQQATVLRGRIGTFIETVRAA</sequence>
<keyword evidence="1 3" id="KW-0807">Transducer</keyword>
<dbReference type="SMART" id="SM00283">
    <property type="entry name" value="MA"/>
    <property type="match status" value="1"/>
</dbReference>
<organism evidence="8 9">
    <name type="scientific">Terrihabitans soli</name>
    <dbReference type="NCBI Taxonomy" id="708113"/>
    <lineage>
        <taxon>Bacteria</taxon>
        <taxon>Pseudomonadati</taxon>
        <taxon>Pseudomonadota</taxon>
        <taxon>Alphaproteobacteria</taxon>
        <taxon>Hyphomicrobiales</taxon>
        <taxon>Terrihabitans</taxon>
    </lineage>
</organism>
<evidence type="ECO:0000256" key="5">
    <source>
        <dbReference type="SAM" id="Phobius"/>
    </source>
</evidence>
<comment type="similarity">
    <text evidence="2">Belongs to the methyl-accepting chemotaxis (MCP) protein family.</text>
</comment>
<evidence type="ECO:0000259" key="6">
    <source>
        <dbReference type="PROSITE" id="PS50111"/>
    </source>
</evidence>
<dbReference type="Gene3D" id="1.10.287.950">
    <property type="entry name" value="Methyl-accepting chemotaxis protein"/>
    <property type="match status" value="1"/>
</dbReference>
<dbReference type="Proteomes" id="UP000515317">
    <property type="component" value="Chromosome"/>
</dbReference>
<keyword evidence="9" id="KW-1185">Reference proteome</keyword>
<keyword evidence="5" id="KW-1133">Transmembrane helix</keyword>
<dbReference type="InterPro" id="IPR004090">
    <property type="entry name" value="Chemotax_Me-accpt_rcpt"/>
</dbReference>
<feature type="region of interest" description="Disordered" evidence="4">
    <location>
        <begin position="311"/>
        <end position="335"/>
    </location>
</feature>
<evidence type="ECO:0000259" key="7">
    <source>
        <dbReference type="PROSITE" id="PS50885"/>
    </source>
</evidence>
<dbReference type="GO" id="GO:0006935">
    <property type="term" value="P:chemotaxis"/>
    <property type="evidence" value="ECO:0007669"/>
    <property type="project" value="InterPro"/>
</dbReference>
<dbReference type="KEGG" id="tso:IZ6_19680"/>
<dbReference type="GO" id="GO:0016020">
    <property type="term" value="C:membrane"/>
    <property type="evidence" value="ECO:0007669"/>
    <property type="project" value="InterPro"/>
</dbReference>